<evidence type="ECO:0000313" key="4">
    <source>
        <dbReference type="EMBL" id="SCE71560.1"/>
    </source>
</evidence>
<dbReference type="InterPro" id="IPR001932">
    <property type="entry name" value="PPM-type_phosphatase-like_dom"/>
</dbReference>
<gene>
    <name evidence="4" type="ORF">GA0070562_2041</name>
    <name evidence="3" type="ORF">J5U46_25220</name>
</gene>
<name>A0AAW4JX45_9ACTN</name>
<dbReference type="GeneID" id="93468832"/>
<evidence type="ECO:0000256" key="1">
    <source>
        <dbReference type="SAM" id="MobiDB-lite"/>
    </source>
</evidence>
<dbReference type="Proteomes" id="UP000199405">
    <property type="component" value="Unassembled WGS sequence"/>
</dbReference>
<evidence type="ECO:0000313" key="3">
    <source>
        <dbReference type="EMBL" id="MBO4143457.1"/>
    </source>
</evidence>
<feature type="region of interest" description="Disordered" evidence="1">
    <location>
        <begin position="1"/>
        <end position="52"/>
    </location>
</feature>
<dbReference type="EMBL" id="FMCQ01000001">
    <property type="protein sequence ID" value="SCE71560.1"/>
    <property type="molecule type" value="Genomic_DNA"/>
</dbReference>
<dbReference type="Gene3D" id="3.60.40.10">
    <property type="entry name" value="PPM-type phosphatase domain"/>
    <property type="match status" value="1"/>
</dbReference>
<feature type="region of interest" description="Disordered" evidence="1">
    <location>
        <begin position="315"/>
        <end position="340"/>
    </location>
</feature>
<keyword evidence="5" id="KW-1185">Reference proteome</keyword>
<dbReference type="Proteomes" id="UP000669887">
    <property type="component" value="Unassembled WGS sequence"/>
</dbReference>
<feature type="domain" description="PPM-type phosphatase" evidence="2">
    <location>
        <begin position="88"/>
        <end position="315"/>
    </location>
</feature>
<dbReference type="RefSeq" id="WP_091415873.1">
    <property type="nucleotide sequence ID" value="NZ_FMCQ01000001.1"/>
</dbReference>
<dbReference type="InterPro" id="IPR036457">
    <property type="entry name" value="PPM-type-like_dom_sf"/>
</dbReference>
<protein>
    <submittedName>
        <fullName evidence="3">Protein phosphatase 2C domain-containing protein</fullName>
    </submittedName>
    <submittedName>
        <fullName evidence="4">Serine/threonine protein phosphatase PrpC</fullName>
    </submittedName>
</protein>
<evidence type="ECO:0000313" key="6">
    <source>
        <dbReference type="Proteomes" id="UP000669887"/>
    </source>
</evidence>
<dbReference type="Pfam" id="PF13672">
    <property type="entry name" value="PP2C_2"/>
    <property type="match status" value="1"/>
</dbReference>
<feature type="compositionally biased region" description="Pro residues" evidence="1">
    <location>
        <begin position="23"/>
        <end position="40"/>
    </location>
</feature>
<dbReference type="EMBL" id="JAGFVQ010000072">
    <property type="protein sequence ID" value="MBO4143457.1"/>
    <property type="molecule type" value="Genomic_DNA"/>
</dbReference>
<evidence type="ECO:0000313" key="5">
    <source>
        <dbReference type="Proteomes" id="UP000199405"/>
    </source>
</evidence>
<sequence length="340" mass="35870">MPLPFARLWGGGEAPAEPDLTPSEPPSAPEQPVPVQPAPLPEEEPRPADLPSAAPVIGRVAGVQHGQLKAGLTLRPPAIALDGIVAGDYQVAGASMIGVGHLQSGQPRQDAYNFMLGESGRLYVAVADGLGSKPYSQLGAHLFVESVLIAAAGAEADEPTEADATRLLVRASERMEQKVREAYGIDPRTAGCVGAVAVFSERGCVVARIGDVSAFTLRAGVFTEAFPAETGPLNLVTASMPYQAEEDIEVAELLPAAVVVLGTDGLANDLRHSGTLREWLGGQWQVPHLPFGVGETLRYRRQGSHDDRTAVLVWRDDVPADPAGNDPAGKTRDEDPPRLR</sequence>
<evidence type="ECO:0000259" key="2">
    <source>
        <dbReference type="PROSITE" id="PS51746"/>
    </source>
</evidence>
<dbReference type="PROSITE" id="PS51746">
    <property type="entry name" value="PPM_2"/>
    <property type="match status" value="1"/>
</dbReference>
<feature type="compositionally biased region" description="Basic and acidic residues" evidence="1">
    <location>
        <begin position="329"/>
        <end position="340"/>
    </location>
</feature>
<accession>A0AAW4JX45</accession>
<dbReference type="SUPFAM" id="SSF81606">
    <property type="entry name" value="PP2C-like"/>
    <property type="match status" value="1"/>
</dbReference>
<proteinExistence type="predicted"/>
<comment type="caution">
    <text evidence="3">The sequence shown here is derived from an EMBL/GenBank/DDBJ whole genome shotgun (WGS) entry which is preliminary data.</text>
</comment>
<reference evidence="4 5" key="1">
    <citation type="submission" date="2016-06" db="EMBL/GenBank/DDBJ databases">
        <authorList>
            <person name="Varghese N."/>
            <person name="Submissions Spin"/>
        </authorList>
    </citation>
    <scope>NUCLEOTIDE SEQUENCE [LARGE SCALE GENOMIC DNA]</scope>
    <source>
        <strain evidence="4 5">DSM 45142</strain>
    </source>
</reference>
<dbReference type="AlphaFoldDB" id="A0AAW4JX45"/>
<reference evidence="3" key="2">
    <citation type="submission" date="2021-03" db="EMBL/GenBank/DDBJ databases">
        <title>X isolated from Micromonospora tulbaghiae.</title>
        <authorList>
            <person name="Stennett H.L."/>
        </authorList>
    </citation>
    <scope>NUCLEOTIDE SEQUENCE</scope>
    <source>
        <strain evidence="3">28M1-20</strain>
    </source>
</reference>
<organism evidence="3 6">
    <name type="scientific">Micromonospora tulbaghiae</name>
    <dbReference type="NCBI Taxonomy" id="479978"/>
    <lineage>
        <taxon>Bacteria</taxon>
        <taxon>Bacillati</taxon>
        <taxon>Actinomycetota</taxon>
        <taxon>Actinomycetes</taxon>
        <taxon>Micromonosporales</taxon>
        <taxon>Micromonosporaceae</taxon>
        <taxon>Micromonospora</taxon>
    </lineage>
</organism>